<dbReference type="AlphaFoldDB" id="Q2S7F8"/>
<evidence type="ECO:0000256" key="1">
    <source>
        <dbReference type="SAM" id="SignalP"/>
    </source>
</evidence>
<dbReference type="Pfam" id="PF14257">
    <property type="entry name" value="DUF4349"/>
    <property type="match status" value="1"/>
</dbReference>
<feature type="domain" description="DUF4349" evidence="2">
    <location>
        <begin position="51"/>
        <end position="252"/>
    </location>
</feature>
<dbReference type="EMBL" id="CP000155">
    <property type="protein sequence ID" value="ABC33416.1"/>
    <property type="molecule type" value="Genomic_DNA"/>
</dbReference>
<evidence type="ECO:0000259" key="2">
    <source>
        <dbReference type="Pfam" id="PF14257"/>
    </source>
</evidence>
<organism evidence="3 4">
    <name type="scientific">Hahella chejuensis (strain KCTC 2396)</name>
    <dbReference type="NCBI Taxonomy" id="349521"/>
    <lineage>
        <taxon>Bacteria</taxon>
        <taxon>Pseudomonadati</taxon>
        <taxon>Pseudomonadota</taxon>
        <taxon>Gammaproteobacteria</taxon>
        <taxon>Oceanospirillales</taxon>
        <taxon>Hahellaceae</taxon>
        <taxon>Hahella</taxon>
    </lineage>
</organism>
<proteinExistence type="predicted"/>
<dbReference type="HOGENOM" id="CLU_091030_0_0_6"/>
<feature type="signal peptide" evidence="1">
    <location>
        <begin position="1"/>
        <end position="19"/>
    </location>
</feature>
<sequence length="264" mass="29840">MLKPFVRRLMLAVFMLSLAACSPTEYSGRAQGDASLRAESAQRESNPYLAYEHSVRARLQEDKIAAAHQQIMDACAADRENQCTLLDAELNREYARASLRLRIKPAGVKPILELLAQAGEVTQVNTHVEDLAAAIVDAEKQVEMLTSYRDRLLELEKRSADNIDSLIKIASQLAQTQAELERATGDNAYLLQRVNMDILNISFDAEHNESFWKPISRSLSSFSEDLSEAISEVITAVAYLLPWLVMLTLLFFPLRFIWRKLRKL</sequence>
<dbReference type="InterPro" id="IPR025645">
    <property type="entry name" value="DUF4349"/>
</dbReference>
<keyword evidence="1" id="KW-0732">Signal</keyword>
<accession>Q2S7F8</accession>
<gene>
    <name evidence="3" type="ordered locus">HCH_06792</name>
</gene>
<dbReference type="STRING" id="349521.HCH_06792"/>
<dbReference type="Proteomes" id="UP000000238">
    <property type="component" value="Chromosome"/>
</dbReference>
<protein>
    <recommendedName>
        <fullName evidence="2">DUF4349 domain-containing protein</fullName>
    </recommendedName>
</protein>
<name>Q2S7F8_HAHCH</name>
<dbReference type="OrthoDB" id="5701987at2"/>
<dbReference type="KEGG" id="hch:HCH_06792"/>
<reference evidence="3 4" key="1">
    <citation type="journal article" date="2005" name="Nucleic Acids Res.">
        <title>Genomic blueprint of Hahella chejuensis, a marine microbe producing an algicidal agent.</title>
        <authorList>
            <person name="Jeong H."/>
            <person name="Yim J.H."/>
            <person name="Lee C."/>
            <person name="Choi S.-H."/>
            <person name="Park Y.K."/>
            <person name="Yoon S.H."/>
            <person name="Hur C.-G."/>
            <person name="Kang H.-Y."/>
            <person name="Kim D."/>
            <person name="Lee H.H."/>
            <person name="Park K.H."/>
            <person name="Park S.-H."/>
            <person name="Park H.-S."/>
            <person name="Lee H.K."/>
            <person name="Oh T.K."/>
            <person name="Kim J.F."/>
        </authorList>
    </citation>
    <scope>NUCLEOTIDE SEQUENCE [LARGE SCALE GENOMIC DNA]</scope>
    <source>
        <strain evidence="3 4">KCTC 2396</strain>
    </source>
</reference>
<feature type="chain" id="PRO_5004215420" description="DUF4349 domain-containing protein" evidence="1">
    <location>
        <begin position="20"/>
        <end position="264"/>
    </location>
</feature>
<dbReference type="PROSITE" id="PS51257">
    <property type="entry name" value="PROKAR_LIPOPROTEIN"/>
    <property type="match status" value="1"/>
</dbReference>
<evidence type="ECO:0000313" key="4">
    <source>
        <dbReference type="Proteomes" id="UP000000238"/>
    </source>
</evidence>
<keyword evidence="4" id="KW-1185">Reference proteome</keyword>
<dbReference type="eggNOG" id="ENOG5030M97">
    <property type="taxonomic scope" value="Bacteria"/>
</dbReference>
<evidence type="ECO:0000313" key="3">
    <source>
        <dbReference type="EMBL" id="ABC33416.1"/>
    </source>
</evidence>
<dbReference type="RefSeq" id="WP_011400466.1">
    <property type="nucleotide sequence ID" value="NC_007645.1"/>
</dbReference>